<dbReference type="CDD" id="cd06261">
    <property type="entry name" value="TM_PBP2"/>
    <property type="match status" value="1"/>
</dbReference>
<dbReference type="InterPro" id="IPR035906">
    <property type="entry name" value="MetI-like_sf"/>
</dbReference>
<evidence type="ECO:0000313" key="9">
    <source>
        <dbReference type="EMBL" id="MBB6692732.1"/>
    </source>
</evidence>
<name>A0A841U038_9BACL</name>
<comment type="subcellular location">
    <subcellularLocation>
        <location evidence="1 7">Cell membrane</location>
        <topology evidence="1 7">Multi-pass membrane protein</topology>
    </subcellularLocation>
</comment>
<comment type="similarity">
    <text evidence="7">Belongs to the binding-protein-dependent transport system permease family.</text>
</comment>
<dbReference type="GO" id="GO:0005886">
    <property type="term" value="C:plasma membrane"/>
    <property type="evidence" value="ECO:0007669"/>
    <property type="project" value="UniProtKB-SubCell"/>
</dbReference>
<dbReference type="SUPFAM" id="SSF161098">
    <property type="entry name" value="MetI-like"/>
    <property type="match status" value="1"/>
</dbReference>
<keyword evidence="3" id="KW-1003">Cell membrane</keyword>
<gene>
    <name evidence="9" type="ORF">H7B90_15090</name>
</gene>
<comment type="caution">
    <text evidence="9">The sequence shown here is derived from an EMBL/GenBank/DDBJ whole genome shotgun (WGS) entry which is preliminary data.</text>
</comment>
<feature type="transmembrane region" description="Helical" evidence="7">
    <location>
        <begin position="207"/>
        <end position="230"/>
    </location>
</feature>
<feature type="transmembrane region" description="Helical" evidence="7">
    <location>
        <begin position="304"/>
        <end position="329"/>
    </location>
</feature>
<evidence type="ECO:0000313" key="10">
    <source>
        <dbReference type="Proteomes" id="UP000553776"/>
    </source>
</evidence>
<dbReference type="InterPro" id="IPR000515">
    <property type="entry name" value="MetI-like"/>
</dbReference>
<feature type="transmembrane region" description="Helical" evidence="7">
    <location>
        <begin position="49"/>
        <end position="68"/>
    </location>
</feature>
<evidence type="ECO:0000256" key="2">
    <source>
        <dbReference type="ARBA" id="ARBA00022448"/>
    </source>
</evidence>
<proteinExistence type="inferred from homology"/>
<evidence type="ECO:0000259" key="8">
    <source>
        <dbReference type="PROSITE" id="PS50928"/>
    </source>
</evidence>
<dbReference type="GO" id="GO:0055085">
    <property type="term" value="P:transmembrane transport"/>
    <property type="evidence" value="ECO:0007669"/>
    <property type="project" value="InterPro"/>
</dbReference>
<keyword evidence="6 7" id="KW-0472">Membrane</keyword>
<organism evidence="9 10">
    <name type="scientific">Cohnella xylanilytica</name>
    <dbReference type="NCBI Taxonomy" id="557555"/>
    <lineage>
        <taxon>Bacteria</taxon>
        <taxon>Bacillati</taxon>
        <taxon>Bacillota</taxon>
        <taxon>Bacilli</taxon>
        <taxon>Bacillales</taxon>
        <taxon>Paenibacillaceae</taxon>
        <taxon>Cohnella</taxon>
    </lineage>
</organism>
<accession>A0A841U038</accession>
<sequence length="338" mass="37921">MIVRVESAITSRQAAPCSSHRVAPSFGRGSDLEAAGKRHGLTRSIARHWQLYLIVVPPLLFFLIFKYYPMLNAVLAFKDYYVTKGIWDSPWVGFKNFELFFENPMFWTLVKNTLFISFYLLLAGFPIPIVLALMLNEVRSRKFKRAVQLVTFAPYFISTVVMVSIIMLFLAPRLGFVNVFLNRLGLDSVNFLGSPGMFSSIYVWSDIWQTAGYSAVIYLAALAAVDPTLYEAAKVDGASRFQKIVNVDLPGILPTVTILLILNVGSVMAIGFEKIYLLQNNLNIANSEIIATYVYRIGLLNANYSFATAVGLFNSVINLVLLFSVNALARRFSRSSIW</sequence>
<dbReference type="InterPro" id="IPR050809">
    <property type="entry name" value="UgpAE/MalFG_permease"/>
</dbReference>
<evidence type="ECO:0000256" key="6">
    <source>
        <dbReference type="ARBA" id="ARBA00023136"/>
    </source>
</evidence>
<dbReference type="PANTHER" id="PTHR43227:SF11">
    <property type="entry name" value="BLL4140 PROTEIN"/>
    <property type="match status" value="1"/>
</dbReference>
<keyword evidence="5 7" id="KW-1133">Transmembrane helix</keyword>
<feature type="transmembrane region" description="Helical" evidence="7">
    <location>
        <begin position="147"/>
        <end position="171"/>
    </location>
</feature>
<evidence type="ECO:0000256" key="1">
    <source>
        <dbReference type="ARBA" id="ARBA00004651"/>
    </source>
</evidence>
<protein>
    <submittedName>
        <fullName evidence="9">Sugar ABC transporter permease</fullName>
    </submittedName>
</protein>
<evidence type="ECO:0000256" key="3">
    <source>
        <dbReference type="ARBA" id="ARBA00022475"/>
    </source>
</evidence>
<evidence type="ECO:0000256" key="4">
    <source>
        <dbReference type="ARBA" id="ARBA00022692"/>
    </source>
</evidence>
<dbReference type="Pfam" id="PF00528">
    <property type="entry name" value="BPD_transp_1"/>
    <property type="match status" value="1"/>
</dbReference>
<feature type="domain" description="ABC transmembrane type-1" evidence="8">
    <location>
        <begin position="110"/>
        <end position="325"/>
    </location>
</feature>
<evidence type="ECO:0000256" key="7">
    <source>
        <dbReference type="RuleBase" id="RU363032"/>
    </source>
</evidence>
<dbReference type="AlphaFoldDB" id="A0A841U038"/>
<dbReference type="EMBL" id="JACJVR010000057">
    <property type="protein sequence ID" value="MBB6692732.1"/>
    <property type="molecule type" value="Genomic_DNA"/>
</dbReference>
<keyword evidence="2 7" id="KW-0813">Transport</keyword>
<dbReference type="PANTHER" id="PTHR43227">
    <property type="entry name" value="BLL4140 PROTEIN"/>
    <property type="match status" value="1"/>
</dbReference>
<keyword evidence="4 7" id="KW-0812">Transmembrane</keyword>
<reference evidence="9 10" key="1">
    <citation type="submission" date="2020-08" db="EMBL/GenBank/DDBJ databases">
        <title>Cohnella phylogeny.</title>
        <authorList>
            <person name="Dunlap C."/>
        </authorList>
    </citation>
    <scope>NUCLEOTIDE SEQUENCE [LARGE SCALE GENOMIC DNA]</scope>
    <source>
        <strain evidence="9 10">DSM 25239</strain>
    </source>
</reference>
<evidence type="ECO:0000256" key="5">
    <source>
        <dbReference type="ARBA" id="ARBA00022989"/>
    </source>
</evidence>
<dbReference type="Proteomes" id="UP000553776">
    <property type="component" value="Unassembled WGS sequence"/>
</dbReference>
<dbReference type="PROSITE" id="PS50928">
    <property type="entry name" value="ABC_TM1"/>
    <property type="match status" value="1"/>
</dbReference>
<feature type="transmembrane region" description="Helical" evidence="7">
    <location>
        <begin position="114"/>
        <end position="135"/>
    </location>
</feature>
<feature type="transmembrane region" description="Helical" evidence="7">
    <location>
        <begin position="251"/>
        <end position="272"/>
    </location>
</feature>
<dbReference type="Gene3D" id="1.10.3720.10">
    <property type="entry name" value="MetI-like"/>
    <property type="match status" value="1"/>
</dbReference>
<keyword evidence="10" id="KW-1185">Reference proteome</keyword>